<protein>
    <submittedName>
        <fullName evidence="1">Uncharacterized protein</fullName>
    </submittedName>
</protein>
<sequence>MILNIEQKAGEIAQKSAKMNLRLRSKTRILVLNYLQQKRLLQPNKSQPKRDNIGRNRCILILRSVKLLTGTFLLLHQDQRLRYLLCFLDQKFCKGNALTK</sequence>
<dbReference type="EMBL" id="CAMPGE010026589">
    <property type="protein sequence ID" value="CAI2384269.1"/>
    <property type="molecule type" value="Genomic_DNA"/>
</dbReference>
<evidence type="ECO:0000313" key="2">
    <source>
        <dbReference type="Proteomes" id="UP001295684"/>
    </source>
</evidence>
<proteinExistence type="predicted"/>
<dbReference type="Proteomes" id="UP001295684">
    <property type="component" value="Unassembled WGS sequence"/>
</dbReference>
<evidence type="ECO:0000313" key="1">
    <source>
        <dbReference type="EMBL" id="CAI2384269.1"/>
    </source>
</evidence>
<accession>A0AAD1Y4A5</accession>
<dbReference type="AlphaFoldDB" id="A0AAD1Y4A5"/>
<comment type="caution">
    <text evidence="1">The sequence shown here is derived from an EMBL/GenBank/DDBJ whole genome shotgun (WGS) entry which is preliminary data.</text>
</comment>
<gene>
    <name evidence="1" type="ORF">ECRASSUSDP1_LOCUS25792</name>
</gene>
<keyword evidence="2" id="KW-1185">Reference proteome</keyword>
<organism evidence="1 2">
    <name type="scientific">Euplotes crassus</name>
    <dbReference type="NCBI Taxonomy" id="5936"/>
    <lineage>
        <taxon>Eukaryota</taxon>
        <taxon>Sar</taxon>
        <taxon>Alveolata</taxon>
        <taxon>Ciliophora</taxon>
        <taxon>Intramacronucleata</taxon>
        <taxon>Spirotrichea</taxon>
        <taxon>Hypotrichia</taxon>
        <taxon>Euplotida</taxon>
        <taxon>Euplotidae</taxon>
        <taxon>Moneuplotes</taxon>
    </lineage>
</organism>
<name>A0AAD1Y4A5_EUPCR</name>
<reference evidence="1" key="1">
    <citation type="submission" date="2023-07" db="EMBL/GenBank/DDBJ databases">
        <authorList>
            <consortium name="AG Swart"/>
            <person name="Singh M."/>
            <person name="Singh A."/>
            <person name="Seah K."/>
            <person name="Emmerich C."/>
        </authorList>
    </citation>
    <scope>NUCLEOTIDE SEQUENCE</scope>
    <source>
        <strain evidence="1">DP1</strain>
    </source>
</reference>